<reference evidence="1 2" key="1">
    <citation type="submission" date="2018-06" db="EMBL/GenBank/DDBJ databases">
        <authorList>
            <consortium name="Pathogen Informatics"/>
            <person name="Doyle S."/>
        </authorList>
    </citation>
    <scope>NUCLEOTIDE SEQUENCE [LARGE SCALE GENOMIC DNA]</scope>
    <source>
        <strain evidence="1 2">NCTC11227</strain>
    </source>
</reference>
<organism evidence="1 2">
    <name type="scientific">Moraxella ovis</name>
    <dbReference type="NCBI Taxonomy" id="29433"/>
    <lineage>
        <taxon>Bacteria</taxon>
        <taxon>Pseudomonadati</taxon>
        <taxon>Pseudomonadota</taxon>
        <taxon>Gammaproteobacteria</taxon>
        <taxon>Moraxellales</taxon>
        <taxon>Moraxellaceae</taxon>
        <taxon>Moraxella</taxon>
    </lineage>
</organism>
<gene>
    <name evidence="1" type="ORF">NCTC11227_01074</name>
</gene>
<dbReference type="SUPFAM" id="SSF52540">
    <property type="entry name" value="P-loop containing nucleoside triphosphate hydrolases"/>
    <property type="match status" value="1"/>
</dbReference>
<sequence length="267" mass="29913">MQTTLKQVAPLIPQLWKAGIVPFLHSSPAQGKSSLAKQLAEQFKLKVIDLRLTELDPTDLSGLPYFNNGKAEFMPFNTFPLQDTPIPEGYGGWLLLLDEFNSANQGVMAAAYKLILDRQVGQHKLHDKVVMIACGNLESDNAIVNPMSSALISRFAHFDINLNVDDWLEWASKAGIDYRITSYLSYRKANLYSFKPDATSPYASPRTWEMVSKVIKDNEEPSNLLVSSLIGAAIAAYENCLNIFSELPLDTLVIIKEEFEYSLFEDE</sequence>
<evidence type="ECO:0000313" key="1">
    <source>
        <dbReference type="EMBL" id="STY87075.1"/>
    </source>
</evidence>
<name>A0A378PJY5_9GAMM</name>
<protein>
    <submittedName>
        <fullName evidence="1">Uncharacterized protein</fullName>
    </submittedName>
</protein>
<dbReference type="Gene3D" id="3.40.50.300">
    <property type="entry name" value="P-loop containing nucleotide triphosphate hydrolases"/>
    <property type="match status" value="1"/>
</dbReference>
<evidence type="ECO:0000313" key="2">
    <source>
        <dbReference type="Proteomes" id="UP000255102"/>
    </source>
</evidence>
<dbReference type="InterPro" id="IPR027417">
    <property type="entry name" value="P-loop_NTPase"/>
</dbReference>
<dbReference type="Proteomes" id="UP000255102">
    <property type="component" value="Unassembled WGS sequence"/>
</dbReference>
<accession>A0A378PJY5</accession>
<proteinExistence type="predicted"/>
<dbReference type="EMBL" id="UGPW01000001">
    <property type="protein sequence ID" value="STY87075.1"/>
    <property type="molecule type" value="Genomic_DNA"/>
</dbReference>
<dbReference type="RefSeq" id="WP_063514039.1">
    <property type="nucleotide sequence ID" value="NZ_CP011158.1"/>
</dbReference>
<dbReference type="AlphaFoldDB" id="A0A378PJY5"/>